<dbReference type="InterPro" id="IPR001647">
    <property type="entry name" value="HTH_TetR"/>
</dbReference>
<evidence type="ECO:0000256" key="1">
    <source>
        <dbReference type="ARBA" id="ARBA00023125"/>
    </source>
</evidence>
<dbReference type="Proteomes" id="UP000602087">
    <property type="component" value="Unassembled WGS sequence"/>
</dbReference>
<keyword evidence="5" id="KW-1185">Reference proteome</keyword>
<evidence type="ECO:0000256" key="2">
    <source>
        <dbReference type="PROSITE-ProRule" id="PRU00335"/>
    </source>
</evidence>
<dbReference type="PROSITE" id="PS50977">
    <property type="entry name" value="HTH_TETR_2"/>
    <property type="match status" value="1"/>
</dbReference>
<name>A0A934IA05_9MICO</name>
<reference evidence="4" key="1">
    <citation type="submission" date="2020-12" db="EMBL/GenBank/DDBJ databases">
        <title>Sanguibacter suaedae sp. nov., isolated from Suaeda aralocaspica.</title>
        <authorList>
            <person name="Ma Q."/>
        </authorList>
    </citation>
    <scope>NUCLEOTIDE SEQUENCE</scope>
    <source>
        <strain evidence="4">YZGR15</strain>
    </source>
</reference>
<comment type="caution">
    <text evidence="4">The sequence shown here is derived from an EMBL/GenBank/DDBJ whole genome shotgun (WGS) entry which is preliminary data.</text>
</comment>
<evidence type="ECO:0000313" key="4">
    <source>
        <dbReference type="EMBL" id="MBI9113955.1"/>
    </source>
</evidence>
<gene>
    <name evidence="4" type="ORF">JAV76_02860</name>
</gene>
<keyword evidence="1 2" id="KW-0238">DNA-binding</keyword>
<organism evidence="4 5">
    <name type="scientific">Sanguibacter suaedae</name>
    <dbReference type="NCBI Taxonomy" id="2795737"/>
    <lineage>
        <taxon>Bacteria</taxon>
        <taxon>Bacillati</taxon>
        <taxon>Actinomycetota</taxon>
        <taxon>Actinomycetes</taxon>
        <taxon>Micrococcales</taxon>
        <taxon>Sanguibacteraceae</taxon>
        <taxon>Sanguibacter</taxon>
    </lineage>
</organism>
<feature type="DNA-binding region" description="H-T-H motif" evidence="2">
    <location>
        <begin position="35"/>
        <end position="54"/>
    </location>
</feature>
<proteinExistence type="predicted"/>
<dbReference type="Pfam" id="PF17940">
    <property type="entry name" value="TetR_C_31"/>
    <property type="match status" value="1"/>
</dbReference>
<dbReference type="SUPFAM" id="SSF46689">
    <property type="entry name" value="Homeodomain-like"/>
    <property type="match status" value="1"/>
</dbReference>
<protein>
    <submittedName>
        <fullName evidence="4">TetR family transcriptional regulator</fullName>
    </submittedName>
</protein>
<dbReference type="InterPro" id="IPR041583">
    <property type="entry name" value="TetR_C_31"/>
</dbReference>
<feature type="domain" description="HTH tetR-type" evidence="3">
    <location>
        <begin position="12"/>
        <end position="72"/>
    </location>
</feature>
<dbReference type="RefSeq" id="WP_198732517.1">
    <property type="nucleotide sequence ID" value="NZ_JAEINH010000002.1"/>
</dbReference>
<dbReference type="Pfam" id="PF00440">
    <property type="entry name" value="TetR_N"/>
    <property type="match status" value="1"/>
</dbReference>
<dbReference type="GO" id="GO:0003677">
    <property type="term" value="F:DNA binding"/>
    <property type="evidence" value="ECO:0007669"/>
    <property type="project" value="UniProtKB-UniRule"/>
</dbReference>
<sequence>MTTAPRRQSRGLARRDAITSAAADLVLELGPGALTHRTIATRAGVPLASTTYYFSSLDDLVAEAGALLAARWSAHAVTVATGVEGPVPVADQARLLAAAVLPDGDEHAVRGHYEHLVAAGRSAALAAAYADARSSLDAVVGALVRTLGLRVPAELVVAVVDGAAVTALSEGHDVHERAQSLLRAVLGSPVRSA</sequence>
<dbReference type="AlphaFoldDB" id="A0A934IA05"/>
<dbReference type="Gene3D" id="1.10.357.10">
    <property type="entry name" value="Tetracycline Repressor, domain 2"/>
    <property type="match status" value="1"/>
</dbReference>
<evidence type="ECO:0000259" key="3">
    <source>
        <dbReference type="PROSITE" id="PS50977"/>
    </source>
</evidence>
<evidence type="ECO:0000313" key="5">
    <source>
        <dbReference type="Proteomes" id="UP000602087"/>
    </source>
</evidence>
<dbReference type="InterPro" id="IPR009057">
    <property type="entry name" value="Homeodomain-like_sf"/>
</dbReference>
<accession>A0A934IA05</accession>
<dbReference type="EMBL" id="JAEINH010000002">
    <property type="protein sequence ID" value="MBI9113955.1"/>
    <property type="molecule type" value="Genomic_DNA"/>
</dbReference>